<dbReference type="AlphaFoldDB" id="A0A2M8KX23"/>
<protein>
    <submittedName>
        <fullName evidence="1">Uncharacterized protein</fullName>
    </submittedName>
</protein>
<proteinExistence type="predicted"/>
<organism evidence="1 2">
    <name type="scientific">Candidatus Ryanbacteria bacterium CG10_big_fil_rev_8_21_14_0_10_43_42</name>
    <dbReference type="NCBI Taxonomy" id="1974864"/>
    <lineage>
        <taxon>Bacteria</taxon>
        <taxon>Candidatus Ryaniibacteriota</taxon>
    </lineage>
</organism>
<comment type="caution">
    <text evidence="1">The sequence shown here is derived from an EMBL/GenBank/DDBJ whole genome shotgun (WGS) entry which is preliminary data.</text>
</comment>
<sequence length="215" mass="23667">MRTFFLIAFLIVALASVVPILSNNSASSASVLIGIQEEISIILKKIFQLQKDLDFLKAQKPEVEVYVAPPADIEEPAVNVRTDYIPLVSHNLQEGLVVLYKFSVTAGPDRPEVIDTFTFVIEKQDISLKRLELYAFADSEFTTSAFTTNPAGKYTASLDDERKTVRITITNGEGTPAKIPAGETYYFELRGISAGKNISARITTILEGFAAEILE</sequence>
<evidence type="ECO:0000313" key="2">
    <source>
        <dbReference type="Proteomes" id="UP000229098"/>
    </source>
</evidence>
<reference evidence="2" key="1">
    <citation type="submission" date="2017-09" db="EMBL/GenBank/DDBJ databases">
        <title>Depth-based differentiation of microbial function through sediment-hosted aquifers and enrichment of novel symbionts in the deep terrestrial subsurface.</title>
        <authorList>
            <person name="Probst A.J."/>
            <person name="Ladd B."/>
            <person name="Jarett J.K."/>
            <person name="Geller-Mcgrath D.E."/>
            <person name="Sieber C.M.K."/>
            <person name="Emerson J.B."/>
            <person name="Anantharaman K."/>
            <person name="Thomas B.C."/>
            <person name="Malmstrom R."/>
            <person name="Stieglmeier M."/>
            <person name="Klingl A."/>
            <person name="Woyke T."/>
            <person name="Ryan C.M."/>
            <person name="Banfield J.F."/>
        </authorList>
    </citation>
    <scope>NUCLEOTIDE SEQUENCE [LARGE SCALE GENOMIC DNA]</scope>
</reference>
<accession>A0A2M8KX23</accession>
<gene>
    <name evidence="1" type="ORF">COU90_03320</name>
</gene>
<evidence type="ECO:0000313" key="1">
    <source>
        <dbReference type="EMBL" id="PJE64451.1"/>
    </source>
</evidence>
<dbReference type="EMBL" id="PFEF01000006">
    <property type="protein sequence ID" value="PJE64451.1"/>
    <property type="molecule type" value="Genomic_DNA"/>
</dbReference>
<name>A0A2M8KX23_9BACT</name>
<dbReference type="Proteomes" id="UP000229098">
    <property type="component" value="Unassembled WGS sequence"/>
</dbReference>